<reference evidence="2 3" key="1">
    <citation type="journal article" date="2014" name="Agronomy (Basel)">
        <title>A Draft Genome Sequence for Ensete ventricosum, the Drought-Tolerant Tree Against Hunger.</title>
        <authorList>
            <person name="Harrison J."/>
            <person name="Moore K.A."/>
            <person name="Paszkiewicz K."/>
            <person name="Jones T."/>
            <person name="Grant M."/>
            <person name="Ambacheew D."/>
            <person name="Muzemil S."/>
            <person name="Studholme D.J."/>
        </authorList>
    </citation>
    <scope>NUCLEOTIDE SEQUENCE [LARGE SCALE GENOMIC DNA]</scope>
</reference>
<comment type="caution">
    <text evidence="2">The sequence shown here is derived from an EMBL/GenBank/DDBJ whole genome shotgun (WGS) entry which is preliminary data.</text>
</comment>
<dbReference type="EMBL" id="AMZH03036592">
    <property type="protein sequence ID" value="RRT31709.1"/>
    <property type="molecule type" value="Genomic_DNA"/>
</dbReference>
<name>A0A426WWU8_ENSVE</name>
<dbReference type="Proteomes" id="UP000287651">
    <property type="component" value="Unassembled WGS sequence"/>
</dbReference>
<evidence type="ECO:0000313" key="2">
    <source>
        <dbReference type="EMBL" id="RRT31709.1"/>
    </source>
</evidence>
<feature type="region of interest" description="Disordered" evidence="1">
    <location>
        <begin position="1"/>
        <end position="26"/>
    </location>
</feature>
<dbReference type="AlphaFoldDB" id="A0A426WWU8"/>
<accession>A0A426WWU8</accession>
<evidence type="ECO:0000313" key="3">
    <source>
        <dbReference type="Proteomes" id="UP000287651"/>
    </source>
</evidence>
<sequence length="83" mass="9137">MLLQPHVLHTSRPSLEGRQVPRTGGHYSCCRLHPRGRSCRRVRPPAPTARPDYPGARKCPVKLSWAGASLNATHRKATPPPPS</sequence>
<evidence type="ECO:0000256" key="1">
    <source>
        <dbReference type="SAM" id="MobiDB-lite"/>
    </source>
</evidence>
<gene>
    <name evidence="2" type="ORF">B296_00053559</name>
</gene>
<proteinExistence type="predicted"/>
<organism evidence="2 3">
    <name type="scientific">Ensete ventricosum</name>
    <name type="common">Abyssinian banana</name>
    <name type="synonym">Musa ensete</name>
    <dbReference type="NCBI Taxonomy" id="4639"/>
    <lineage>
        <taxon>Eukaryota</taxon>
        <taxon>Viridiplantae</taxon>
        <taxon>Streptophyta</taxon>
        <taxon>Embryophyta</taxon>
        <taxon>Tracheophyta</taxon>
        <taxon>Spermatophyta</taxon>
        <taxon>Magnoliopsida</taxon>
        <taxon>Liliopsida</taxon>
        <taxon>Zingiberales</taxon>
        <taxon>Musaceae</taxon>
        <taxon>Ensete</taxon>
    </lineage>
</organism>
<protein>
    <submittedName>
        <fullName evidence="2">Uncharacterized protein</fullName>
    </submittedName>
</protein>